<dbReference type="Pfam" id="PF12138">
    <property type="entry name" value="Spherulin4"/>
    <property type="match status" value="1"/>
</dbReference>
<comment type="caution">
    <text evidence="1">The sequence shown here is derived from an EMBL/GenBank/DDBJ whole genome shotgun (WGS) entry which is preliminary data.</text>
</comment>
<reference evidence="1" key="1">
    <citation type="submission" date="2020-04" db="EMBL/GenBank/DDBJ databases">
        <title>Deep metagenomics examines the oral microbiome during advanced dental caries in children, revealing novel taxa and co-occurrences with host molecules.</title>
        <authorList>
            <person name="Baker J.L."/>
            <person name="Morton J.T."/>
            <person name="Dinis M."/>
            <person name="Alvarez R."/>
            <person name="Tran N.C."/>
            <person name="Knight R."/>
            <person name="Edlund A."/>
        </authorList>
    </citation>
    <scope>NUCLEOTIDE SEQUENCE</scope>
    <source>
        <strain evidence="1">JCVI_23_bin.16</strain>
    </source>
</reference>
<dbReference type="SUPFAM" id="SSF51126">
    <property type="entry name" value="Pectin lyase-like"/>
    <property type="match status" value="1"/>
</dbReference>
<protein>
    <submittedName>
        <fullName evidence="1">Uncharacterized protein</fullName>
    </submittedName>
</protein>
<name>A0A929MMH2_ABIDE</name>
<dbReference type="Gene3D" id="2.160.20.10">
    <property type="entry name" value="Single-stranded right-handed beta-helix, Pectin lyase-like"/>
    <property type="match status" value="1"/>
</dbReference>
<gene>
    <name evidence="1" type="ORF">HXK00_00580</name>
</gene>
<dbReference type="EMBL" id="JABZFV010000001">
    <property type="protein sequence ID" value="MBF0934121.1"/>
    <property type="molecule type" value="Genomic_DNA"/>
</dbReference>
<dbReference type="InterPro" id="IPR012334">
    <property type="entry name" value="Pectin_lyas_fold"/>
</dbReference>
<accession>A0A929MMH2</accession>
<evidence type="ECO:0000313" key="1">
    <source>
        <dbReference type="EMBL" id="MBF0934121.1"/>
    </source>
</evidence>
<dbReference type="AlphaFoldDB" id="A0A929MMH2"/>
<sequence length="880" mass="95278">MSKEYSDINTQQLGTAPVYGGYPSRFEVKPDLPKGAGVKVEEVVKAILPRIPAPKPITQEQINQITSDAVSRATSAANSQLTNELNYVNRNVDSKVRQVREEAEALITDVKASVNKEIKTQIDAIPKVDGVSPEKLNQTVTKTVTDYFKANPIKSGVTQAEVQNVVAATVGNEIGKQVSAEVTRQINNGIAATGDAMVKRVVPQTGVDITTELQKAIDDKTIRVIELPAGEWELSNSINLNNMGGKVIKGQGEATILKMKQGTNKPGFMSYSYANLSNATFSDFQVDMNWSQGDSNVSGFQMTNASFITWNNVGVRNSGGNGFVLQGYVTKDKTTGNGTSDCRLIQCTVHRAGLVQNPVEKGASGFGILIKDESLRNQVINCVVREVSCGMGIGGTDSINDKFTGTARQGAPKDTLVSGNLVVMADNHDIAYEPCGFTEPCARTNVIGNILPVSKDNGISIGRQSVVANNVIGETWNHGVACSGPGTKISNNEIWNVGIENSTRLKDSPVAWAAVALEDPVGCIVIGNTYSQDKPEASCDHMIKVVIKKGTPISTVGGNQFTGNTAQAGTIKKQFMFNVNINPLMPDVVVSESETENLKKLVSEQKILDPLRWVDPTKRFVAPVTSWRTLTSAPSADWNSFFGKASDTIPFGLINPNNGPGTSRDTNHVNIVKKIRSFNKPVFGFVQTMTTITPEKQMRPKADIIADCKKYVEYYGVDGVYFDNFITGWPQNERPMVEIFQSIYNELKTAFGKGFTIVGNSASQTIESVLKACDIIVSFNGTATAYLAANVAPDHYKSQPPNRFIHIVHSVENEEQGRKALAKAESSNVATVLLSNQPYSGGAGLDNNLSSPLPVSWMIDMQADWSRRALYPAKIFSYSA</sequence>
<organism evidence="1 2">
    <name type="scientific">Abiotrophia defectiva</name>
    <name type="common">Streptococcus defectivus</name>
    <dbReference type="NCBI Taxonomy" id="46125"/>
    <lineage>
        <taxon>Bacteria</taxon>
        <taxon>Bacillati</taxon>
        <taxon>Bacillota</taxon>
        <taxon>Bacilli</taxon>
        <taxon>Lactobacillales</taxon>
        <taxon>Aerococcaceae</taxon>
        <taxon>Abiotrophia</taxon>
    </lineage>
</organism>
<proteinExistence type="predicted"/>
<dbReference type="InterPro" id="IPR011050">
    <property type="entry name" value="Pectin_lyase_fold/virulence"/>
</dbReference>
<dbReference type="Proteomes" id="UP000757900">
    <property type="component" value="Unassembled WGS sequence"/>
</dbReference>
<dbReference type="InterPro" id="IPR021986">
    <property type="entry name" value="Spherulin4"/>
</dbReference>
<evidence type="ECO:0000313" key="2">
    <source>
        <dbReference type="Proteomes" id="UP000757900"/>
    </source>
</evidence>